<reference evidence="1" key="1">
    <citation type="journal article" date="2014" name="Genome Announc.">
        <title>Draft Genome Sequence of Clostridium straminisolvens Strain JCM 21531T, Isolated from a Cellulose-Degrading Bacterial Community.</title>
        <authorList>
            <person name="Yuki M."/>
            <person name="Oshima K."/>
            <person name="Suda W."/>
            <person name="Sakamoto M."/>
            <person name="Kitamura K."/>
            <person name="Iida T."/>
            <person name="Hattori M."/>
            <person name="Ohkuma M."/>
        </authorList>
    </citation>
    <scope>NUCLEOTIDE SEQUENCE [LARGE SCALE GENOMIC DNA]</scope>
    <source>
        <strain evidence="1">JCM 21531</strain>
    </source>
</reference>
<accession>W4V193</accession>
<dbReference type="Proteomes" id="UP000019109">
    <property type="component" value="Unassembled WGS sequence"/>
</dbReference>
<dbReference type="OrthoDB" id="490158at2"/>
<keyword evidence="2" id="KW-1185">Reference proteome</keyword>
<dbReference type="SUPFAM" id="SSF53850">
    <property type="entry name" value="Periplasmic binding protein-like II"/>
    <property type="match status" value="1"/>
</dbReference>
<name>W4V193_9FIRM</name>
<dbReference type="RefSeq" id="WP_038286653.1">
    <property type="nucleotide sequence ID" value="NZ_BAVR01000002.1"/>
</dbReference>
<dbReference type="Gene3D" id="3.40.190.10">
    <property type="entry name" value="Periplasmic binding protein-like II"/>
    <property type="match status" value="1"/>
</dbReference>
<gene>
    <name evidence="1" type="ORF">JCM21531_202</name>
</gene>
<dbReference type="AlphaFoldDB" id="W4V193"/>
<comment type="caution">
    <text evidence="1">The sequence shown here is derived from an EMBL/GenBank/DDBJ whole genome shotgun (WGS) entry which is preliminary data.</text>
</comment>
<dbReference type="STRING" id="1294263.JCM21531_202"/>
<evidence type="ECO:0000313" key="2">
    <source>
        <dbReference type="Proteomes" id="UP000019109"/>
    </source>
</evidence>
<sequence length="231" mass="26485">MTTIIEPFERQYKDFINEISSMKNIRIGSLGPHGTSSEQAVKYMIGYLNKINSKCSYKICLMDDFRYVFDALNNKEIEYALIPSAYERITDYFWNHRFSNVLNFIYHTPDYGMIGKVGENYSFKKKVRVAACPAVQGILQYLAGDVLLDTEIEIVTTRSTTEAVLFVLEGKADVGITNETSYELYRDKGIQFISKKYNAHIVWCLFKNNSDENTVQEEGIIKLYADSFGGI</sequence>
<evidence type="ECO:0000313" key="1">
    <source>
        <dbReference type="EMBL" id="GAE86872.1"/>
    </source>
</evidence>
<proteinExistence type="predicted"/>
<protein>
    <submittedName>
        <fullName evidence="1">Bacilysin biosynthesis protein BacA</fullName>
    </submittedName>
</protein>
<dbReference type="EMBL" id="BAVR01000002">
    <property type="protein sequence ID" value="GAE86872.1"/>
    <property type="molecule type" value="Genomic_DNA"/>
</dbReference>
<organism evidence="1 2">
    <name type="scientific">Acetivibrio straminisolvens JCM 21531</name>
    <dbReference type="NCBI Taxonomy" id="1294263"/>
    <lineage>
        <taxon>Bacteria</taxon>
        <taxon>Bacillati</taxon>
        <taxon>Bacillota</taxon>
        <taxon>Clostridia</taxon>
        <taxon>Eubacteriales</taxon>
        <taxon>Oscillospiraceae</taxon>
        <taxon>Acetivibrio</taxon>
    </lineage>
</organism>